<dbReference type="PANTHER" id="PTHR31300:SF3">
    <property type="entry name" value="GB|AAD30234.1"/>
    <property type="match status" value="1"/>
</dbReference>
<name>A0A7J6V3S7_THATH</name>
<sequence length="360" mass="40429">MSRLAPLSEEPSSEDNSNNRSKKGQSSWRNWLKNHFNLFYNKKSDLKILLSVLGCPLFPLSLHLKEPLIQVESSAQYIIQHYTAATACRKLEGRVKSIYAIGKVKMVMVEELASSSSTSTTTATKPHEGCFVLWQMIPDKWLFELVVAEHKVIAGSDGNVAWRHTPWLGAHIAKGGTRPLRRSLQGLDPVIVAAVFSTADFMGEKRMWDEDCFALKLSLDNTALADRSDSTADIIKHVVIGYFSQRSGLLVHLEDSHLTRIQSPGTHPIYWETIMGSRIEDYRAVDGTMIAHSGQSTVTLTRFGNNVKAGPQISRMEETWTIDDIVFNVPGLSVDCFIPPEEVRKEYSDKDLDWKSALHR</sequence>
<keyword evidence="3" id="KW-1185">Reference proteome</keyword>
<evidence type="ECO:0000313" key="2">
    <source>
        <dbReference type="EMBL" id="KAF5179606.1"/>
    </source>
</evidence>
<proteinExistence type="predicted"/>
<comment type="caution">
    <text evidence="2">The sequence shown here is derived from an EMBL/GenBank/DDBJ whole genome shotgun (WGS) entry which is preliminary data.</text>
</comment>
<organism evidence="2 3">
    <name type="scientific">Thalictrum thalictroides</name>
    <name type="common">Rue-anemone</name>
    <name type="synonym">Anemone thalictroides</name>
    <dbReference type="NCBI Taxonomy" id="46969"/>
    <lineage>
        <taxon>Eukaryota</taxon>
        <taxon>Viridiplantae</taxon>
        <taxon>Streptophyta</taxon>
        <taxon>Embryophyta</taxon>
        <taxon>Tracheophyta</taxon>
        <taxon>Spermatophyta</taxon>
        <taxon>Magnoliopsida</taxon>
        <taxon>Ranunculales</taxon>
        <taxon>Ranunculaceae</taxon>
        <taxon>Thalictroideae</taxon>
        <taxon>Thalictrum</taxon>
    </lineage>
</organism>
<feature type="region of interest" description="Disordered" evidence="1">
    <location>
        <begin position="1"/>
        <end position="26"/>
    </location>
</feature>
<evidence type="ECO:0000256" key="1">
    <source>
        <dbReference type="SAM" id="MobiDB-lite"/>
    </source>
</evidence>
<feature type="compositionally biased region" description="Low complexity" evidence="1">
    <location>
        <begin position="8"/>
        <end position="19"/>
    </location>
</feature>
<dbReference type="EMBL" id="JABWDY010038572">
    <property type="protein sequence ID" value="KAF5179606.1"/>
    <property type="molecule type" value="Genomic_DNA"/>
</dbReference>
<dbReference type="Pfam" id="PF04788">
    <property type="entry name" value="DUF620"/>
    <property type="match status" value="1"/>
</dbReference>
<protein>
    <submittedName>
        <fullName evidence="2">Lipase</fullName>
    </submittedName>
</protein>
<evidence type="ECO:0000313" key="3">
    <source>
        <dbReference type="Proteomes" id="UP000554482"/>
    </source>
</evidence>
<dbReference type="Proteomes" id="UP000554482">
    <property type="component" value="Unassembled WGS sequence"/>
</dbReference>
<dbReference type="AlphaFoldDB" id="A0A7J6V3S7"/>
<accession>A0A7J6V3S7</accession>
<dbReference type="PANTHER" id="PTHR31300">
    <property type="entry name" value="LIPASE"/>
    <property type="match status" value="1"/>
</dbReference>
<dbReference type="OrthoDB" id="1844642at2759"/>
<gene>
    <name evidence="2" type="ORF">FRX31_030806</name>
</gene>
<dbReference type="InterPro" id="IPR006873">
    <property type="entry name" value="DUF620"/>
</dbReference>
<reference evidence="2 3" key="1">
    <citation type="submission" date="2020-06" db="EMBL/GenBank/DDBJ databases">
        <title>Transcriptomic and genomic resources for Thalictrum thalictroides and T. hernandezii: Facilitating candidate gene discovery in an emerging model plant lineage.</title>
        <authorList>
            <person name="Arias T."/>
            <person name="Riano-Pachon D.M."/>
            <person name="Di Stilio V.S."/>
        </authorList>
    </citation>
    <scope>NUCLEOTIDE SEQUENCE [LARGE SCALE GENOMIC DNA]</scope>
    <source>
        <strain evidence="3">cv. WT478/WT964</strain>
        <tissue evidence="2">Leaves</tissue>
    </source>
</reference>